<dbReference type="AlphaFoldDB" id="A0A9J5XBP1"/>
<name>A0A9J5XBP1_SOLCO</name>
<gene>
    <name evidence="2" type="ORF">H5410_045104</name>
</gene>
<reference evidence="2 3" key="1">
    <citation type="submission" date="2020-09" db="EMBL/GenBank/DDBJ databases">
        <title>De no assembly of potato wild relative species, Solanum commersonii.</title>
        <authorList>
            <person name="Cho K."/>
        </authorList>
    </citation>
    <scope>NUCLEOTIDE SEQUENCE [LARGE SCALE GENOMIC DNA]</scope>
    <source>
        <strain evidence="2">LZ3.2</strain>
        <tissue evidence="2">Leaf</tissue>
    </source>
</reference>
<evidence type="ECO:0000313" key="3">
    <source>
        <dbReference type="Proteomes" id="UP000824120"/>
    </source>
</evidence>
<dbReference type="EMBL" id="JACXVP010000009">
    <property type="protein sequence ID" value="KAG5584670.1"/>
    <property type="molecule type" value="Genomic_DNA"/>
</dbReference>
<accession>A0A9J5XBP1</accession>
<sequence length="83" mass="9515">MLEDDEEEEIPLRWVQKNVKLETPGVADRETFFVHKADGGEERKRKGKGRLISSDLSSNAIGKQKEKGKKQKDLQQRSQESMS</sequence>
<evidence type="ECO:0000313" key="2">
    <source>
        <dbReference type="EMBL" id="KAG5584670.1"/>
    </source>
</evidence>
<dbReference type="Proteomes" id="UP000824120">
    <property type="component" value="Chromosome 9"/>
</dbReference>
<protein>
    <submittedName>
        <fullName evidence="2">Uncharacterized protein</fullName>
    </submittedName>
</protein>
<comment type="caution">
    <text evidence="2">The sequence shown here is derived from an EMBL/GenBank/DDBJ whole genome shotgun (WGS) entry which is preliminary data.</text>
</comment>
<proteinExistence type="predicted"/>
<evidence type="ECO:0000256" key="1">
    <source>
        <dbReference type="SAM" id="MobiDB-lite"/>
    </source>
</evidence>
<organism evidence="2 3">
    <name type="scientific">Solanum commersonii</name>
    <name type="common">Commerson's wild potato</name>
    <name type="synonym">Commerson's nightshade</name>
    <dbReference type="NCBI Taxonomy" id="4109"/>
    <lineage>
        <taxon>Eukaryota</taxon>
        <taxon>Viridiplantae</taxon>
        <taxon>Streptophyta</taxon>
        <taxon>Embryophyta</taxon>
        <taxon>Tracheophyta</taxon>
        <taxon>Spermatophyta</taxon>
        <taxon>Magnoliopsida</taxon>
        <taxon>eudicotyledons</taxon>
        <taxon>Gunneridae</taxon>
        <taxon>Pentapetalae</taxon>
        <taxon>asterids</taxon>
        <taxon>lamiids</taxon>
        <taxon>Solanales</taxon>
        <taxon>Solanaceae</taxon>
        <taxon>Solanoideae</taxon>
        <taxon>Solaneae</taxon>
        <taxon>Solanum</taxon>
    </lineage>
</organism>
<feature type="region of interest" description="Disordered" evidence="1">
    <location>
        <begin position="38"/>
        <end position="83"/>
    </location>
</feature>
<keyword evidence="3" id="KW-1185">Reference proteome</keyword>